<dbReference type="Gene3D" id="3.40.50.1820">
    <property type="entry name" value="alpha/beta hydrolase"/>
    <property type="match status" value="1"/>
</dbReference>
<feature type="signal peptide" evidence="2">
    <location>
        <begin position="1"/>
        <end position="23"/>
    </location>
</feature>
<dbReference type="InterPro" id="IPR050261">
    <property type="entry name" value="FrsA_esterase"/>
</dbReference>
<protein>
    <submittedName>
        <fullName evidence="3">Dienelactone hydrolase</fullName>
    </submittedName>
</protein>
<reference evidence="3" key="1">
    <citation type="submission" date="2013-04" db="EMBL/GenBank/DDBJ databases">
        <title>The genome sequencing project of 58 acetic acid bacteria.</title>
        <authorList>
            <person name="Okamoto-Kainuma A."/>
            <person name="Ishikawa M."/>
            <person name="Umino S."/>
            <person name="Koizumi Y."/>
            <person name="Shiwa Y."/>
            <person name="Yoshikawa H."/>
            <person name="Matsutani M."/>
            <person name="Matsushita K."/>
        </authorList>
    </citation>
    <scope>NUCLEOTIDE SEQUENCE</scope>
    <source>
        <strain evidence="3">NRIC 0535</strain>
    </source>
</reference>
<dbReference type="EMBL" id="BAPV01000004">
    <property type="protein sequence ID" value="GBQ84878.1"/>
    <property type="molecule type" value="Genomic_DNA"/>
</dbReference>
<feature type="chain" id="PRO_5045086812" evidence="2">
    <location>
        <begin position="24"/>
        <end position="341"/>
    </location>
</feature>
<evidence type="ECO:0000313" key="3">
    <source>
        <dbReference type="EMBL" id="GBQ84878.1"/>
    </source>
</evidence>
<dbReference type="PANTHER" id="PTHR22946">
    <property type="entry name" value="DIENELACTONE HYDROLASE DOMAIN-CONTAINING PROTEIN-RELATED"/>
    <property type="match status" value="1"/>
</dbReference>
<dbReference type="InterPro" id="IPR016986">
    <property type="entry name" value="UCP031982_abhydr"/>
</dbReference>
<gene>
    <name evidence="3" type="ORF">AA0535_0617</name>
</gene>
<evidence type="ECO:0000313" key="4">
    <source>
        <dbReference type="Proteomes" id="UP001062776"/>
    </source>
</evidence>
<dbReference type="InterPro" id="IPR029058">
    <property type="entry name" value="AB_hydrolase_fold"/>
</dbReference>
<dbReference type="RefSeq" id="WP_264814445.1">
    <property type="nucleotide sequence ID" value="NZ_BAPV01000004.1"/>
</dbReference>
<comment type="caution">
    <text evidence="3">The sequence shown here is derived from an EMBL/GenBank/DDBJ whole genome shotgun (WGS) entry which is preliminary data.</text>
</comment>
<evidence type="ECO:0000256" key="1">
    <source>
        <dbReference type="ARBA" id="ARBA00022801"/>
    </source>
</evidence>
<accession>A0ABQ0PYN0</accession>
<keyword evidence="2" id="KW-0732">Signal</keyword>
<proteinExistence type="predicted"/>
<dbReference type="PIRSF" id="PIRSF031982">
    <property type="entry name" value="UCP031982_abhydr"/>
    <property type="match status" value="1"/>
</dbReference>
<dbReference type="PANTHER" id="PTHR22946:SF9">
    <property type="entry name" value="POLYKETIDE TRANSFERASE AF380"/>
    <property type="match status" value="1"/>
</dbReference>
<name>A0ABQ0PYN0_9PROT</name>
<keyword evidence="1 3" id="KW-0378">Hydrolase</keyword>
<evidence type="ECO:0000256" key="2">
    <source>
        <dbReference type="SAM" id="SignalP"/>
    </source>
</evidence>
<dbReference type="GO" id="GO:0016787">
    <property type="term" value="F:hydrolase activity"/>
    <property type="evidence" value="ECO:0007669"/>
    <property type="project" value="UniProtKB-KW"/>
</dbReference>
<dbReference type="Proteomes" id="UP001062776">
    <property type="component" value="Unassembled WGS sequence"/>
</dbReference>
<dbReference type="SUPFAM" id="SSF53474">
    <property type="entry name" value="alpha/beta-Hydrolases"/>
    <property type="match status" value="1"/>
</dbReference>
<keyword evidence="4" id="KW-1185">Reference proteome</keyword>
<sequence>MSKSLRYSFLALILVGSLSSAMAKPSVSEGTTRPAVGCQHLITPEGLELGVWYPSLGTSESQMLGPYAQKCVVNGPLQGENHALIVISHGTGGSWTSHLDTAAALAQAGYVVMALTEPGDNWRDTTRVTDLAGRTRAMSTALSYMLSAWPLSGHLDRNRIGAFGFSAGGLTALLAAGARPDLTRIGPWCAAHAASFTCALIHKQGSPVNTRLPALQDRRFKAMAIAAPALGFTMTRASLSPVTLPVQLWQAMDDTILSSPGSVEPVRDNLPSSPEFHEVSRAGHFVFLAPCRTGFEAMAICQSLPGFDRSKFHEAFNAAMRRFFDRTLLGGTEQSAGMPTR</sequence>
<organism evidence="3 4">
    <name type="scientific">Asaia krungthepensis NRIC 0535</name>
    <dbReference type="NCBI Taxonomy" id="1307925"/>
    <lineage>
        <taxon>Bacteria</taxon>
        <taxon>Pseudomonadati</taxon>
        <taxon>Pseudomonadota</taxon>
        <taxon>Alphaproteobacteria</taxon>
        <taxon>Acetobacterales</taxon>
        <taxon>Acetobacteraceae</taxon>
        <taxon>Asaia</taxon>
    </lineage>
</organism>